<gene>
    <name evidence="9" type="ORF">ACHAWO_008134</name>
</gene>
<proteinExistence type="inferred from homology"/>
<evidence type="ECO:0000256" key="5">
    <source>
        <dbReference type="ARBA" id="ARBA00023125"/>
    </source>
</evidence>
<dbReference type="Gene3D" id="3.30.565.10">
    <property type="entry name" value="Histidine kinase-like ATPase, C-terminal domain"/>
    <property type="match status" value="1"/>
</dbReference>
<dbReference type="GO" id="GO:0009507">
    <property type="term" value="C:chloroplast"/>
    <property type="evidence" value="ECO:0007669"/>
    <property type="project" value="UniProtKB-SubCell"/>
</dbReference>
<dbReference type="GO" id="GO:0003916">
    <property type="term" value="F:DNA topoisomerase activity"/>
    <property type="evidence" value="ECO:0007669"/>
    <property type="project" value="UniProtKB-KW"/>
</dbReference>
<evidence type="ECO:0000313" key="9">
    <source>
        <dbReference type="EMBL" id="KAL3774307.1"/>
    </source>
</evidence>
<dbReference type="InterPro" id="IPR005734">
    <property type="entry name" value="TopoVI_B"/>
</dbReference>
<dbReference type="NCBIfam" id="NF003218">
    <property type="entry name" value="PRK04184.1"/>
    <property type="match status" value="1"/>
</dbReference>
<evidence type="ECO:0000256" key="7">
    <source>
        <dbReference type="SAM" id="MobiDB-lite"/>
    </source>
</evidence>
<evidence type="ECO:0000313" key="10">
    <source>
        <dbReference type="Proteomes" id="UP001530400"/>
    </source>
</evidence>
<dbReference type="Proteomes" id="UP001530400">
    <property type="component" value="Unassembled WGS sequence"/>
</dbReference>
<evidence type="ECO:0000256" key="6">
    <source>
        <dbReference type="ARBA" id="ARBA00023235"/>
    </source>
</evidence>
<dbReference type="GO" id="GO:0003677">
    <property type="term" value="F:DNA binding"/>
    <property type="evidence" value="ECO:0007669"/>
    <property type="project" value="UniProtKB-KW"/>
</dbReference>
<dbReference type="FunFam" id="3.30.230.10:FF:000050">
    <property type="entry name" value="DNA topoisomerase 6 subunit B"/>
    <property type="match status" value="1"/>
</dbReference>
<comment type="caution">
    <text evidence="9">The sequence shown here is derived from an EMBL/GenBank/DDBJ whole genome shotgun (WGS) entry which is preliminary data.</text>
</comment>
<feature type="region of interest" description="Disordered" evidence="7">
    <location>
        <begin position="632"/>
        <end position="654"/>
    </location>
</feature>
<dbReference type="Pfam" id="PF09239">
    <property type="entry name" value="Topo-VIb_trans"/>
    <property type="match status" value="1"/>
</dbReference>
<dbReference type="Gene3D" id="3.30.230.10">
    <property type="match status" value="1"/>
</dbReference>
<protein>
    <recommendedName>
        <fullName evidence="8">DNA topoisomerase VI subunit B transducer domain-containing protein</fullName>
    </recommendedName>
</protein>
<keyword evidence="5" id="KW-0238">DNA-binding</keyword>
<sequence>MPPKNSKLEIQQSKSPAEFFAENQAIAGFDNPGKSLYTTIRELVENSLDACESVDVLPDISVKIEEMTERMFNALRGVPDDDDADDKKNNSSSSKDDKDATENKVDSGKNKKRSKFDAYFQITVRDNGCGMAHKAIPDLLGRVLSGSKYGVRQTRGKFGLGAKMALIWSKKSTGVPIRVKTSHVTGGVLGEDGERRIGDKISECVLDIDIYKNQPRIISHTQSDNNSSYIGTEIQVLISGNWTTYKSRVVQYLQQLAIITPYAKLEMSYNNRSDAKKEMNLRFDRRSEQMPPQAREVKYHPSSVNNLLIQQLLERTKAKTLSKFLTTDLSGITATNAKKLLDRLGDAYDESTNPSDLSDKVVTRLTQLLRNTDDLFKNPDGGCLSPLGEYNLNLGIQKVVEPDIIATARDKPGAYDGHPFIVEAAVSLGGKDAKEGITVVRFANRIPLLFEGGADVATRVANSKIKWSSYKIDHKRDKIGVFVSIVSTKIPFKGTGKEYIGDGITEIQQSVKRAIQNCCSQLRVHLAKRNALRDVKERKSRLLKYVPDVSRSLFGILEQMNKRRLDREAGVGPVASPRKQNSAGVSPAKRLKSNDEHISSIMDSIASGDITEDIIKQHLTEAVEENIYAGLDDKDVNGTSGGKSTKNKKAADDDNRQPLYLVPLYDSPKDAQNVICHPLFDFYPMS</sequence>
<keyword evidence="6" id="KW-0413">Isomerase</keyword>
<feature type="compositionally biased region" description="Basic and acidic residues" evidence="7">
    <location>
        <begin position="85"/>
        <end position="109"/>
    </location>
</feature>
<dbReference type="EMBL" id="JALLPJ020001200">
    <property type="protein sequence ID" value="KAL3774307.1"/>
    <property type="molecule type" value="Genomic_DNA"/>
</dbReference>
<dbReference type="SUPFAM" id="SSF54211">
    <property type="entry name" value="Ribosomal protein S5 domain 2-like"/>
    <property type="match status" value="1"/>
</dbReference>
<accession>A0ABD3NH52</accession>
<evidence type="ECO:0000259" key="8">
    <source>
        <dbReference type="Pfam" id="PF09239"/>
    </source>
</evidence>
<dbReference type="InterPro" id="IPR015320">
    <property type="entry name" value="TopoVI_B_transducer"/>
</dbReference>
<dbReference type="PANTHER" id="PTHR48444:SF1">
    <property type="entry name" value="DNA TOPOISOMERASE 6 SUBUNIT B"/>
    <property type="match status" value="1"/>
</dbReference>
<dbReference type="HAMAP" id="MF_00322">
    <property type="entry name" value="Top6B"/>
    <property type="match status" value="1"/>
</dbReference>
<feature type="region of interest" description="Disordered" evidence="7">
    <location>
        <begin position="568"/>
        <end position="593"/>
    </location>
</feature>
<dbReference type="Gene3D" id="1.10.8.50">
    <property type="match status" value="1"/>
</dbReference>
<evidence type="ECO:0000256" key="1">
    <source>
        <dbReference type="ARBA" id="ARBA00004229"/>
    </source>
</evidence>
<organism evidence="9 10">
    <name type="scientific">Cyclotella atomus</name>
    <dbReference type="NCBI Taxonomy" id="382360"/>
    <lineage>
        <taxon>Eukaryota</taxon>
        <taxon>Sar</taxon>
        <taxon>Stramenopiles</taxon>
        <taxon>Ochrophyta</taxon>
        <taxon>Bacillariophyta</taxon>
        <taxon>Coscinodiscophyceae</taxon>
        <taxon>Thalassiosirophycidae</taxon>
        <taxon>Stephanodiscales</taxon>
        <taxon>Stephanodiscaceae</taxon>
        <taxon>Cyclotella</taxon>
    </lineage>
</organism>
<dbReference type="InterPro" id="IPR014721">
    <property type="entry name" value="Ribsml_uS5_D2-typ_fold_subgr"/>
</dbReference>
<reference evidence="9 10" key="1">
    <citation type="submission" date="2024-10" db="EMBL/GenBank/DDBJ databases">
        <title>Updated reference genomes for cyclostephanoid diatoms.</title>
        <authorList>
            <person name="Roberts W.R."/>
            <person name="Alverson A.J."/>
        </authorList>
    </citation>
    <scope>NUCLEOTIDE SEQUENCE [LARGE SCALE GENOMIC DNA]</scope>
    <source>
        <strain evidence="9 10">AJA010-31</strain>
    </source>
</reference>
<dbReference type="InterPro" id="IPR036890">
    <property type="entry name" value="HATPase_C_sf"/>
</dbReference>
<feature type="domain" description="DNA topoisomerase VI subunit B transducer" evidence="8">
    <location>
        <begin position="379"/>
        <end position="537"/>
    </location>
</feature>
<keyword evidence="4" id="KW-0799">Topoisomerase</keyword>
<comment type="subcellular location">
    <subcellularLocation>
        <location evidence="1">Plastid</location>
        <location evidence="1">Chloroplast</location>
    </subcellularLocation>
</comment>
<dbReference type="PANTHER" id="PTHR48444">
    <property type="entry name" value="DNA TOPOISOMERASE 6 SUBUNIT B"/>
    <property type="match status" value="1"/>
</dbReference>
<feature type="region of interest" description="Disordered" evidence="7">
    <location>
        <begin position="76"/>
        <end position="109"/>
    </location>
</feature>
<keyword evidence="2" id="KW-0547">Nucleotide-binding</keyword>
<evidence type="ECO:0000256" key="4">
    <source>
        <dbReference type="ARBA" id="ARBA00023029"/>
    </source>
</evidence>
<name>A0ABD3NH52_9STRA</name>
<keyword evidence="10" id="KW-1185">Reference proteome</keyword>
<keyword evidence="3" id="KW-0067">ATP-binding</keyword>
<dbReference type="CDD" id="cd00823">
    <property type="entry name" value="TopoIIB_Trans"/>
    <property type="match status" value="1"/>
</dbReference>
<dbReference type="AlphaFoldDB" id="A0ABD3NH52"/>
<evidence type="ECO:0000256" key="2">
    <source>
        <dbReference type="ARBA" id="ARBA00022741"/>
    </source>
</evidence>
<dbReference type="InterPro" id="IPR020568">
    <property type="entry name" value="Ribosomal_Su5_D2-typ_SF"/>
</dbReference>
<dbReference type="SUPFAM" id="SSF55874">
    <property type="entry name" value="ATPase domain of HSP90 chaperone/DNA topoisomerase II/histidine kinase"/>
    <property type="match status" value="1"/>
</dbReference>
<dbReference type="GO" id="GO:0005524">
    <property type="term" value="F:ATP binding"/>
    <property type="evidence" value="ECO:0007669"/>
    <property type="project" value="UniProtKB-KW"/>
</dbReference>
<evidence type="ECO:0000256" key="3">
    <source>
        <dbReference type="ARBA" id="ARBA00022840"/>
    </source>
</evidence>